<name>A0AAE3XRE8_9BACT</name>
<protein>
    <recommendedName>
        <fullName evidence="3">Lipoprotein</fullName>
    </recommendedName>
</protein>
<dbReference type="AlphaFoldDB" id="A0AAE3XRE8"/>
<organism evidence="1 2">
    <name type="scientific">Aureibacter tunicatorum</name>
    <dbReference type="NCBI Taxonomy" id="866807"/>
    <lineage>
        <taxon>Bacteria</taxon>
        <taxon>Pseudomonadati</taxon>
        <taxon>Bacteroidota</taxon>
        <taxon>Cytophagia</taxon>
        <taxon>Cytophagales</taxon>
        <taxon>Persicobacteraceae</taxon>
        <taxon>Aureibacter</taxon>
    </lineage>
</organism>
<sequence>MKKRYIYCILMILTFFSCSEERVNENHVKVLKKNWSQQKEKEKSDLFTFNSYKYVRESEKRMASGAYQDYIFLKRNLNLDEGETRLTITRSDFEDFLYMTDSITNIENSKKGSLQFDKFRLDIFFNNRSRLNYNLLLNQLSYFDKDVFVKLISTYRVFCGVDMDNEGFGKKVLSRKKECSSNENNKDSVDLLVVMDLISFASIFPDSSFYMNTLEVYSPDKNPIEVDHKKFKRASQINFLRQDTGMYTVKSKIKVKLNLPSFEKRYLDTIYTIDQKIPFKVY</sequence>
<accession>A0AAE3XRE8</accession>
<comment type="caution">
    <text evidence="1">The sequence shown here is derived from an EMBL/GenBank/DDBJ whole genome shotgun (WGS) entry which is preliminary data.</text>
</comment>
<dbReference type="EMBL" id="JAVDQD010000003">
    <property type="protein sequence ID" value="MDR6240064.1"/>
    <property type="molecule type" value="Genomic_DNA"/>
</dbReference>
<dbReference type="Proteomes" id="UP001185092">
    <property type="component" value="Unassembled WGS sequence"/>
</dbReference>
<reference evidence="1" key="1">
    <citation type="submission" date="2023-07" db="EMBL/GenBank/DDBJ databases">
        <title>Genomic Encyclopedia of Type Strains, Phase IV (KMG-IV): sequencing the most valuable type-strain genomes for metagenomic binning, comparative biology and taxonomic classification.</title>
        <authorList>
            <person name="Goeker M."/>
        </authorList>
    </citation>
    <scope>NUCLEOTIDE SEQUENCE</scope>
    <source>
        <strain evidence="1">DSM 26174</strain>
    </source>
</reference>
<proteinExistence type="predicted"/>
<keyword evidence="2" id="KW-1185">Reference proteome</keyword>
<evidence type="ECO:0008006" key="3">
    <source>
        <dbReference type="Google" id="ProtNLM"/>
    </source>
</evidence>
<dbReference type="RefSeq" id="WP_309939896.1">
    <property type="nucleotide sequence ID" value="NZ_AP025305.1"/>
</dbReference>
<evidence type="ECO:0000313" key="2">
    <source>
        <dbReference type="Proteomes" id="UP001185092"/>
    </source>
</evidence>
<evidence type="ECO:0000313" key="1">
    <source>
        <dbReference type="EMBL" id="MDR6240064.1"/>
    </source>
</evidence>
<gene>
    <name evidence="1" type="ORF">HNQ88_003112</name>
</gene>
<dbReference type="PROSITE" id="PS51257">
    <property type="entry name" value="PROKAR_LIPOPROTEIN"/>
    <property type="match status" value="1"/>
</dbReference>